<accession>A0ABD0PMV2</accession>
<protein>
    <recommendedName>
        <fullName evidence="1">Peptidase C2 calpain large subunit domain-containing protein</fullName>
    </recommendedName>
</protein>
<dbReference type="InterPro" id="IPR036213">
    <property type="entry name" value="Calpain_III_sf"/>
</dbReference>
<keyword evidence="3" id="KW-1185">Reference proteome</keyword>
<dbReference type="EMBL" id="JAMKFB020000015">
    <property type="protein sequence ID" value="KAL0175115.1"/>
    <property type="molecule type" value="Genomic_DNA"/>
</dbReference>
<sequence>AQSERDFLNTWDLSQMRPVLCTPQDQRRELVFRGRLAPGHYVIIPSTSETSQEGHFLLRVLTEKANITT</sequence>
<dbReference type="Proteomes" id="UP001529510">
    <property type="component" value="Unassembled WGS sequence"/>
</dbReference>
<evidence type="ECO:0000313" key="3">
    <source>
        <dbReference type="Proteomes" id="UP001529510"/>
    </source>
</evidence>
<evidence type="ECO:0000259" key="1">
    <source>
        <dbReference type="Pfam" id="PF01067"/>
    </source>
</evidence>
<reference evidence="2 3" key="1">
    <citation type="submission" date="2024-05" db="EMBL/GenBank/DDBJ databases">
        <title>Genome sequencing and assembly of Indian major carp, Cirrhinus mrigala (Hamilton, 1822).</title>
        <authorList>
            <person name="Mohindra V."/>
            <person name="Chowdhury L.M."/>
            <person name="Lal K."/>
            <person name="Jena J.K."/>
        </authorList>
    </citation>
    <scope>NUCLEOTIDE SEQUENCE [LARGE SCALE GENOMIC DNA]</scope>
    <source>
        <strain evidence="2">CM1030</strain>
        <tissue evidence="2">Blood</tissue>
    </source>
</reference>
<feature type="non-terminal residue" evidence="2">
    <location>
        <position position="1"/>
    </location>
</feature>
<feature type="domain" description="Peptidase C2 calpain large subunit" evidence="1">
    <location>
        <begin position="25"/>
        <end position="60"/>
    </location>
</feature>
<comment type="caution">
    <text evidence="2">The sequence shown here is derived from an EMBL/GenBank/DDBJ whole genome shotgun (WGS) entry which is preliminary data.</text>
</comment>
<name>A0ABD0PMV2_CIRMR</name>
<dbReference type="SUPFAM" id="SSF49758">
    <property type="entry name" value="Calpain large subunit, middle domain (domain III)"/>
    <property type="match status" value="1"/>
</dbReference>
<dbReference type="Pfam" id="PF01067">
    <property type="entry name" value="Calpain_III"/>
    <property type="match status" value="1"/>
</dbReference>
<feature type="non-terminal residue" evidence="2">
    <location>
        <position position="69"/>
    </location>
</feature>
<dbReference type="AlphaFoldDB" id="A0ABD0PMV2"/>
<organism evidence="2 3">
    <name type="scientific">Cirrhinus mrigala</name>
    <name type="common">Mrigala</name>
    <dbReference type="NCBI Taxonomy" id="683832"/>
    <lineage>
        <taxon>Eukaryota</taxon>
        <taxon>Metazoa</taxon>
        <taxon>Chordata</taxon>
        <taxon>Craniata</taxon>
        <taxon>Vertebrata</taxon>
        <taxon>Euteleostomi</taxon>
        <taxon>Actinopterygii</taxon>
        <taxon>Neopterygii</taxon>
        <taxon>Teleostei</taxon>
        <taxon>Ostariophysi</taxon>
        <taxon>Cypriniformes</taxon>
        <taxon>Cyprinidae</taxon>
        <taxon>Labeoninae</taxon>
        <taxon>Labeonini</taxon>
        <taxon>Cirrhinus</taxon>
    </lineage>
</organism>
<gene>
    <name evidence="2" type="ORF">M9458_031083</name>
</gene>
<proteinExistence type="predicted"/>
<dbReference type="Gene3D" id="2.60.120.380">
    <property type="match status" value="1"/>
</dbReference>
<evidence type="ECO:0000313" key="2">
    <source>
        <dbReference type="EMBL" id="KAL0175115.1"/>
    </source>
</evidence>
<dbReference type="InterPro" id="IPR022682">
    <property type="entry name" value="Calpain_domain_III"/>
</dbReference>